<reference evidence="2 3" key="1">
    <citation type="submission" date="2013-11" db="EMBL/GenBank/DDBJ databases">
        <title>Genome sequencing of Stegodyphus mimosarum.</title>
        <authorList>
            <person name="Bechsgaard J."/>
        </authorList>
    </citation>
    <scope>NUCLEOTIDE SEQUENCE [LARGE SCALE GENOMIC DNA]</scope>
</reference>
<evidence type="ECO:0000313" key="3">
    <source>
        <dbReference type="Proteomes" id="UP000054359"/>
    </source>
</evidence>
<dbReference type="AlphaFoldDB" id="A0A087UY69"/>
<feature type="non-terminal residue" evidence="2">
    <location>
        <position position="86"/>
    </location>
</feature>
<accession>A0A087UY69</accession>
<organism evidence="2 3">
    <name type="scientific">Stegodyphus mimosarum</name>
    <name type="common">African social velvet spider</name>
    <dbReference type="NCBI Taxonomy" id="407821"/>
    <lineage>
        <taxon>Eukaryota</taxon>
        <taxon>Metazoa</taxon>
        <taxon>Ecdysozoa</taxon>
        <taxon>Arthropoda</taxon>
        <taxon>Chelicerata</taxon>
        <taxon>Arachnida</taxon>
        <taxon>Araneae</taxon>
        <taxon>Araneomorphae</taxon>
        <taxon>Entelegynae</taxon>
        <taxon>Eresoidea</taxon>
        <taxon>Eresidae</taxon>
        <taxon>Stegodyphus</taxon>
    </lineage>
</organism>
<evidence type="ECO:0000313" key="2">
    <source>
        <dbReference type="EMBL" id="KFM82308.1"/>
    </source>
</evidence>
<name>A0A087UY69_STEMI</name>
<feature type="region of interest" description="Disordered" evidence="1">
    <location>
        <begin position="42"/>
        <end position="62"/>
    </location>
</feature>
<gene>
    <name evidence="2" type="ORF">X975_19358</name>
</gene>
<dbReference type="Proteomes" id="UP000054359">
    <property type="component" value="Unassembled WGS sequence"/>
</dbReference>
<protein>
    <submittedName>
        <fullName evidence="2">Uncharacterized protein</fullName>
    </submittedName>
</protein>
<proteinExistence type="predicted"/>
<dbReference type="EMBL" id="KK122243">
    <property type="protein sequence ID" value="KFM82308.1"/>
    <property type="molecule type" value="Genomic_DNA"/>
</dbReference>
<sequence>MLISWKHKKDIEQPPILTVGEIVSSIISLDRLSTLGWGDLPIDGNKDVPEDTQPLEMDEESYANVPRTVKRHIKRDSYTSDILSPN</sequence>
<keyword evidence="3" id="KW-1185">Reference proteome</keyword>
<evidence type="ECO:0000256" key="1">
    <source>
        <dbReference type="SAM" id="MobiDB-lite"/>
    </source>
</evidence>
<dbReference type="OrthoDB" id="5062115at2759"/>